<dbReference type="Proteomes" id="UP001172680">
    <property type="component" value="Unassembled WGS sequence"/>
</dbReference>
<accession>A0ACC2ZL28</accession>
<protein>
    <submittedName>
        <fullName evidence="1">Uncharacterized protein</fullName>
    </submittedName>
</protein>
<evidence type="ECO:0000313" key="2">
    <source>
        <dbReference type="Proteomes" id="UP001172680"/>
    </source>
</evidence>
<gene>
    <name evidence="1" type="ORF">H2199_001107</name>
</gene>
<reference evidence="1" key="1">
    <citation type="submission" date="2022-10" db="EMBL/GenBank/DDBJ databases">
        <title>Culturing micro-colonial fungi from biological soil crusts in the Mojave desert and describing Neophaeococcomyces mojavensis, and introducing the new genera and species Taxawa tesnikishii.</title>
        <authorList>
            <person name="Kurbessoian T."/>
            <person name="Stajich J.E."/>
        </authorList>
    </citation>
    <scope>NUCLEOTIDE SEQUENCE</scope>
    <source>
        <strain evidence="1">JES_115</strain>
    </source>
</reference>
<name>A0ACC2ZL28_9PEZI</name>
<dbReference type="EMBL" id="JAPDRP010000003">
    <property type="protein sequence ID" value="KAJ9648254.1"/>
    <property type="molecule type" value="Genomic_DNA"/>
</dbReference>
<organism evidence="1 2">
    <name type="scientific">Coniosporium tulheliwenetii</name>
    <dbReference type="NCBI Taxonomy" id="3383036"/>
    <lineage>
        <taxon>Eukaryota</taxon>
        <taxon>Fungi</taxon>
        <taxon>Dikarya</taxon>
        <taxon>Ascomycota</taxon>
        <taxon>Pezizomycotina</taxon>
        <taxon>Dothideomycetes</taxon>
        <taxon>Dothideomycetes incertae sedis</taxon>
        <taxon>Coniosporium</taxon>
    </lineage>
</organism>
<comment type="caution">
    <text evidence="1">The sequence shown here is derived from an EMBL/GenBank/DDBJ whole genome shotgun (WGS) entry which is preliminary data.</text>
</comment>
<keyword evidence="2" id="KW-1185">Reference proteome</keyword>
<evidence type="ECO:0000313" key="1">
    <source>
        <dbReference type="EMBL" id="KAJ9648254.1"/>
    </source>
</evidence>
<proteinExistence type="predicted"/>
<sequence length="345" mass="37406">MDWAQGFHTQMSIGMGANSTILTALKAAGHIGSRTWSMFWGMTGATPEAQMDGTFVFGGYDAAKIKGDNLIQPIRPSDRCKSGFVVPITDIQLNFPNGSNPYIFFSGQMNACIQPDHPVLMTMPFEGDMTISFAFGPKIRIPNSQLVVPELVVSQDGRLFSNTSNREVLINSVDQFYAGDIPILGRQLLSSAYVMVNQDANTVTLWEANPTEDTNLIAVNNEATTARCGLADAAISPETSSTDAPVPEDSQGTFLTPGIVAAIVAPSVIGVGVLGLAAFCLRRRSQKRKEMARRLVGRESEYLPELGCNLPPQEISTSQSGHEMWAANRGVVHEMECKRHVHELA</sequence>